<organism evidence="2 3">
    <name type="scientific">Catenovulum sediminis</name>
    <dbReference type="NCBI Taxonomy" id="1740262"/>
    <lineage>
        <taxon>Bacteria</taxon>
        <taxon>Pseudomonadati</taxon>
        <taxon>Pseudomonadota</taxon>
        <taxon>Gammaproteobacteria</taxon>
        <taxon>Alteromonadales</taxon>
        <taxon>Alteromonadaceae</taxon>
        <taxon>Catenovulum</taxon>
    </lineage>
</organism>
<dbReference type="Pfam" id="PF20029">
    <property type="entry name" value="DUF6436"/>
    <property type="match status" value="1"/>
</dbReference>
<dbReference type="Proteomes" id="UP001467690">
    <property type="component" value="Unassembled WGS sequence"/>
</dbReference>
<sequence>MINKLFTLLLLIWVCLTAGAFYYFSQPKLQLFDPNSRFQNIMHSDNYVSLLHKQLALNARPTVIHVTDSNCSCNVLTQAHIVDLDKQLAALNFQIHAVDIKELKSLIPAAPAVLIFSKMRDLLYAGPYSSGYLCNKDNSLVDLALQQANYAIENNLKLEPFIVSQGQGCFCYPEK</sequence>
<accession>A0ABV1RGJ6</accession>
<feature type="domain" description="DUF6436" evidence="1">
    <location>
        <begin position="50"/>
        <end position="171"/>
    </location>
</feature>
<keyword evidence="3" id="KW-1185">Reference proteome</keyword>
<proteinExistence type="predicted"/>
<comment type="caution">
    <text evidence="2">The sequence shown here is derived from an EMBL/GenBank/DDBJ whole genome shotgun (WGS) entry which is preliminary data.</text>
</comment>
<dbReference type="EMBL" id="JBELOE010000196">
    <property type="protein sequence ID" value="MER2492058.1"/>
    <property type="molecule type" value="Genomic_DNA"/>
</dbReference>
<dbReference type="InterPro" id="IPR045494">
    <property type="entry name" value="DUF6436"/>
</dbReference>
<evidence type="ECO:0000259" key="1">
    <source>
        <dbReference type="Pfam" id="PF20029"/>
    </source>
</evidence>
<evidence type="ECO:0000313" key="3">
    <source>
        <dbReference type="Proteomes" id="UP001467690"/>
    </source>
</evidence>
<name>A0ABV1RGJ6_9ALTE</name>
<dbReference type="RefSeq" id="WP_143871859.1">
    <property type="nucleotide sequence ID" value="NZ_CP041660.1"/>
</dbReference>
<evidence type="ECO:0000313" key="2">
    <source>
        <dbReference type="EMBL" id="MER2492058.1"/>
    </source>
</evidence>
<gene>
    <name evidence="2" type="ORF">ABS311_09205</name>
</gene>
<protein>
    <submittedName>
        <fullName evidence="2">DUF6436 domain-containing protein</fullName>
    </submittedName>
</protein>
<reference evidence="2 3" key="1">
    <citation type="submission" date="2024-06" db="EMBL/GenBank/DDBJ databases">
        <authorList>
            <person name="Chen R.Y."/>
        </authorList>
    </citation>
    <scope>NUCLEOTIDE SEQUENCE [LARGE SCALE GENOMIC DNA]</scope>
    <source>
        <strain evidence="2 3">D2</strain>
    </source>
</reference>